<dbReference type="AlphaFoldDB" id="A0A8C3EFF5"/>
<accession>A0A8U7N4K5</accession>
<name>A0A8C3EFF5_CORMO</name>
<protein>
    <submittedName>
        <fullName evidence="1">Uncharacterized protein</fullName>
    </submittedName>
</protein>
<proteinExistence type="predicted"/>
<dbReference type="Proteomes" id="UP000694553">
    <property type="component" value="Unassembled WGS sequence"/>
</dbReference>
<evidence type="ECO:0000313" key="2">
    <source>
        <dbReference type="Proteomes" id="UP000694553"/>
    </source>
</evidence>
<sequence length="90" mass="9929">MPERLLKSESLDAVTTSLESLCLSCFNGCLQPGHLQLTRVMSVDPAMLHSLDLTHCKSPLGSHLSQDKHVHMNCICNLAYPKNIPLFLLA</sequence>
<dbReference type="Ensembl" id="ENSCMUT00000022567.2">
    <property type="protein sequence ID" value="ENSCMUP00000021006.2"/>
    <property type="gene ID" value="ENSCMUG00000012953.2"/>
</dbReference>
<keyword evidence="2" id="KW-1185">Reference proteome</keyword>
<accession>A0A8C3EFF5</accession>
<reference evidence="1" key="3">
    <citation type="submission" date="2025-09" db="UniProtKB">
        <authorList>
            <consortium name="Ensembl"/>
        </authorList>
    </citation>
    <scope>IDENTIFICATION</scope>
</reference>
<reference evidence="1" key="2">
    <citation type="submission" date="2025-08" db="UniProtKB">
        <authorList>
            <consortium name="Ensembl"/>
        </authorList>
    </citation>
    <scope>IDENTIFICATION</scope>
</reference>
<reference evidence="2" key="1">
    <citation type="submission" date="2019-10" db="EMBL/GenBank/DDBJ databases">
        <title>Corvus moneduloides (New Caledonian crow) genome, bCorMon1, primary haplotype.</title>
        <authorList>
            <person name="Rutz C."/>
            <person name="Fungtammasan C."/>
            <person name="Mountcastle J."/>
            <person name="Formenti G."/>
            <person name="Chow W."/>
            <person name="Howe K."/>
            <person name="Steele M.P."/>
            <person name="Fernandes J."/>
            <person name="Gilbert M.T.P."/>
            <person name="Fedrigo O."/>
            <person name="Jarvis E.D."/>
            <person name="Gemmell N."/>
        </authorList>
    </citation>
    <scope>NUCLEOTIDE SEQUENCE [LARGE SCALE GENOMIC DNA]</scope>
</reference>
<evidence type="ECO:0000313" key="1">
    <source>
        <dbReference type="Ensembl" id="ENSCMUP00000021006.2"/>
    </source>
</evidence>
<organism evidence="1 2">
    <name type="scientific">Corvus moneduloides</name>
    <name type="common">New Caledonian crow</name>
    <dbReference type="NCBI Taxonomy" id="1196302"/>
    <lineage>
        <taxon>Eukaryota</taxon>
        <taxon>Metazoa</taxon>
        <taxon>Chordata</taxon>
        <taxon>Craniata</taxon>
        <taxon>Vertebrata</taxon>
        <taxon>Euteleostomi</taxon>
        <taxon>Archelosauria</taxon>
        <taxon>Archosauria</taxon>
        <taxon>Dinosauria</taxon>
        <taxon>Saurischia</taxon>
        <taxon>Theropoda</taxon>
        <taxon>Coelurosauria</taxon>
        <taxon>Aves</taxon>
        <taxon>Neognathae</taxon>
        <taxon>Neoaves</taxon>
        <taxon>Telluraves</taxon>
        <taxon>Australaves</taxon>
        <taxon>Passeriformes</taxon>
        <taxon>Corvoidea</taxon>
        <taxon>Corvidae</taxon>
        <taxon>Corvus</taxon>
    </lineage>
</organism>